<keyword evidence="1" id="KW-1185">Reference proteome</keyword>
<evidence type="ECO:0000313" key="2">
    <source>
        <dbReference type="WBParaSite" id="L893_g5803.t1"/>
    </source>
</evidence>
<dbReference type="AlphaFoldDB" id="A0A1I8AHI3"/>
<accession>A0A1I8AHI3</accession>
<dbReference type="Proteomes" id="UP000095287">
    <property type="component" value="Unplaced"/>
</dbReference>
<proteinExistence type="predicted"/>
<protein>
    <submittedName>
        <fullName evidence="2">Bravo_FIGEY domain-containing protein</fullName>
    </submittedName>
</protein>
<reference evidence="2" key="1">
    <citation type="submission" date="2016-11" db="UniProtKB">
        <authorList>
            <consortium name="WormBaseParasite"/>
        </authorList>
    </citation>
    <scope>IDENTIFICATION</scope>
</reference>
<evidence type="ECO:0000313" key="1">
    <source>
        <dbReference type="Proteomes" id="UP000095287"/>
    </source>
</evidence>
<name>A0A1I8AHI3_9BILA</name>
<dbReference type="WBParaSite" id="L893_g5803.t1">
    <property type="protein sequence ID" value="L893_g5803.t1"/>
    <property type="gene ID" value="L893_g5803"/>
</dbReference>
<organism evidence="1 2">
    <name type="scientific">Steinernema glaseri</name>
    <dbReference type="NCBI Taxonomy" id="37863"/>
    <lineage>
        <taxon>Eukaryota</taxon>
        <taxon>Metazoa</taxon>
        <taxon>Ecdysozoa</taxon>
        <taxon>Nematoda</taxon>
        <taxon>Chromadorea</taxon>
        <taxon>Rhabditida</taxon>
        <taxon>Tylenchina</taxon>
        <taxon>Panagrolaimomorpha</taxon>
        <taxon>Strongyloidoidea</taxon>
        <taxon>Steinernematidae</taxon>
        <taxon>Steinernema</taxon>
    </lineage>
</organism>
<sequence length="95" mass="10256">MCPSLSHQMKLKRTANGGSLSVLKLVDGEMEEMRRYTNGVANGGAYHRGANGDATFSYPDKKVSKGKLIYLDGAADNGYSDEESISNTGTEETDF</sequence>